<gene>
    <name evidence="5" type="ORF">MSAN_00542600</name>
</gene>
<evidence type="ECO:0000313" key="6">
    <source>
        <dbReference type="Proteomes" id="UP000623467"/>
    </source>
</evidence>
<dbReference type="Proteomes" id="UP000623467">
    <property type="component" value="Unassembled WGS sequence"/>
</dbReference>
<comment type="similarity">
    <text evidence="4">Belongs to the class I-like SAM-binding methyltransferase superfamily. Cation-dependent O-methyltransferase family.</text>
</comment>
<proteinExistence type="inferred from homology"/>
<protein>
    <submittedName>
        <fullName evidence="5">Putative o-methyltransferase protein</fullName>
    </submittedName>
</protein>
<dbReference type="EMBL" id="JACAZH010000003">
    <property type="protein sequence ID" value="KAF7373330.1"/>
    <property type="molecule type" value="Genomic_DNA"/>
</dbReference>
<dbReference type="PROSITE" id="PS51682">
    <property type="entry name" value="SAM_OMT_I"/>
    <property type="match status" value="1"/>
</dbReference>
<keyword evidence="1 5" id="KW-0489">Methyltransferase</keyword>
<dbReference type="InterPro" id="IPR029063">
    <property type="entry name" value="SAM-dependent_MTases_sf"/>
</dbReference>
<dbReference type="GO" id="GO:0032259">
    <property type="term" value="P:methylation"/>
    <property type="evidence" value="ECO:0007669"/>
    <property type="project" value="UniProtKB-KW"/>
</dbReference>
<dbReference type="AlphaFoldDB" id="A0A8H7DGB7"/>
<comment type="caution">
    <text evidence="5">The sequence shown here is derived from an EMBL/GenBank/DDBJ whole genome shotgun (WGS) entry which is preliminary data.</text>
</comment>
<keyword evidence="3" id="KW-0949">S-adenosyl-L-methionine</keyword>
<dbReference type="PANTHER" id="PTHR43167">
    <property type="entry name" value="PUTATIVE (AFU_ORTHOLOGUE AFUA_6G01830)-RELATED"/>
    <property type="match status" value="1"/>
</dbReference>
<dbReference type="Pfam" id="PF13578">
    <property type="entry name" value="Methyltransf_24"/>
    <property type="match status" value="1"/>
</dbReference>
<dbReference type="PANTHER" id="PTHR43167:SF1">
    <property type="entry name" value="PUTATIVE (AFU_ORTHOLOGUE AFUA_6G01830)-RELATED"/>
    <property type="match status" value="1"/>
</dbReference>
<evidence type="ECO:0000313" key="5">
    <source>
        <dbReference type="EMBL" id="KAF7373330.1"/>
    </source>
</evidence>
<keyword evidence="2 5" id="KW-0808">Transferase</keyword>
<evidence type="ECO:0000256" key="1">
    <source>
        <dbReference type="ARBA" id="ARBA00022603"/>
    </source>
</evidence>
<sequence length="218" mass="23773">MSFPHLDSITASSRVLKVLSDLHVEADAEGPYLNPASSLDKFVTLDTDKCALVYLLLRSTGARYVVEAGTSFGLSTIYLALAVGQNATVAGGSGKVIATEQEAHKAARAREHWARAGPEVEPWIELREGDLRETLKKDLPDQVDFLLLDIWTPMALPTLKLVHPHLKKGAIVVTDNVESAKDGYQELFEYIGQPQNGFKATSIPFSGGLGFYVYLGQE</sequence>
<evidence type="ECO:0000256" key="4">
    <source>
        <dbReference type="ARBA" id="ARBA00023453"/>
    </source>
</evidence>
<evidence type="ECO:0000256" key="3">
    <source>
        <dbReference type="ARBA" id="ARBA00022691"/>
    </source>
</evidence>
<reference evidence="5" key="1">
    <citation type="submission" date="2020-05" db="EMBL/GenBank/DDBJ databases">
        <title>Mycena genomes resolve the evolution of fungal bioluminescence.</title>
        <authorList>
            <person name="Tsai I.J."/>
        </authorList>
    </citation>
    <scope>NUCLEOTIDE SEQUENCE</scope>
    <source>
        <strain evidence="5">160909Yilan</strain>
    </source>
</reference>
<dbReference type="SUPFAM" id="SSF53335">
    <property type="entry name" value="S-adenosyl-L-methionine-dependent methyltransferases"/>
    <property type="match status" value="1"/>
</dbReference>
<evidence type="ECO:0000256" key="2">
    <source>
        <dbReference type="ARBA" id="ARBA00022679"/>
    </source>
</evidence>
<dbReference type="OrthoDB" id="4863010at2759"/>
<dbReference type="Gene3D" id="3.40.50.150">
    <property type="entry name" value="Vaccinia Virus protein VP39"/>
    <property type="match status" value="1"/>
</dbReference>
<dbReference type="GO" id="GO:0008171">
    <property type="term" value="F:O-methyltransferase activity"/>
    <property type="evidence" value="ECO:0007669"/>
    <property type="project" value="InterPro"/>
</dbReference>
<accession>A0A8H7DGB7</accession>
<organism evidence="5 6">
    <name type="scientific">Mycena sanguinolenta</name>
    <dbReference type="NCBI Taxonomy" id="230812"/>
    <lineage>
        <taxon>Eukaryota</taxon>
        <taxon>Fungi</taxon>
        <taxon>Dikarya</taxon>
        <taxon>Basidiomycota</taxon>
        <taxon>Agaricomycotina</taxon>
        <taxon>Agaricomycetes</taxon>
        <taxon>Agaricomycetidae</taxon>
        <taxon>Agaricales</taxon>
        <taxon>Marasmiineae</taxon>
        <taxon>Mycenaceae</taxon>
        <taxon>Mycena</taxon>
    </lineage>
</organism>
<name>A0A8H7DGB7_9AGAR</name>
<dbReference type="InterPro" id="IPR002935">
    <property type="entry name" value="SAM_O-MeTrfase"/>
</dbReference>
<keyword evidence="6" id="KW-1185">Reference proteome</keyword>